<dbReference type="InterPro" id="IPR007061">
    <property type="entry name" value="MST-like"/>
</dbReference>
<dbReference type="SUPFAM" id="SSF109854">
    <property type="entry name" value="DinB/YfiT-like putative metalloenzymes"/>
    <property type="match status" value="1"/>
</dbReference>
<dbReference type="EMBL" id="CP023702">
    <property type="protein sequence ID" value="QEU75607.1"/>
    <property type="molecule type" value="Genomic_DNA"/>
</dbReference>
<gene>
    <name evidence="1" type="ORF">CP967_29740</name>
</gene>
<dbReference type="RefSeq" id="WP_150490914.1">
    <property type="nucleotide sequence ID" value="NZ_BMUV01000003.1"/>
</dbReference>
<dbReference type="AlphaFoldDB" id="A0A5J6FII0"/>
<accession>A0A5J6FII0</accession>
<organism evidence="1 2">
    <name type="scientific">Streptomyces nitrosporeus</name>
    <dbReference type="NCBI Taxonomy" id="28894"/>
    <lineage>
        <taxon>Bacteria</taxon>
        <taxon>Bacillati</taxon>
        <taxon>Actinomycetota</taxon>
        <taxon>Actinomycetes</taxon>
        <taxon>Kitasatosporales</taxon>
        <taxon>Streptomycetaceae</taxon>
        <taxon>Streptomyces</taxon>
    </lineage>
</organism>
<keyword evidence="2" id="KW-1185">Reference proteome</keyword>
<reference evidence="1 2" key="1">
    <citation type="submission" date="2017-09" db="EMBL/GenBank/DDBJ databases">
        <authorList>
            <person name="Lee N."/>
            <person name="Cho B.-K."/>
        </authorList>
    </citation>
    <scope>NUCLEOTIDE SEQUENCE [LARGE SCALE GENOMIC DNA]</scope>
    <source>
        <strain evidence="1 2">ATCC 12769</strain>
    </source>
</reference>
<evidence type="ECO:0000313" key="1">
    <source>
        <dbReference type="EMBL" id="QEU75607.1"/>
    </source>
</evidence>
<protein>
    <submittedName>
        <fullName evidence="1">DinB family protein</fullName>
    </submittedName>
</protein>
<dbReference type="InterPro" id="IPR034660">
    <property type="entry name" value="DinB/YfiT-like"/>
</dbReference>
<proteinExistence type="predicted"/>
<sequence length="198" mass="21573">MTSPDPKSDLRYYLQSARDALLWKLEGLSAYDMRRPLTPTGTNLLGLVKHAATVELGYLGDTFGRPAGVALPWIAEDAEPNADMWATADESREDVVGLYRRAWAHADATIDALALDTAGRVPWWPEARAGITLHHAVVRVTADTQRHAGHADILRELLDGSAGMEKGNTSMAPGDPAWWASHRDRVEQAARAAGQQQA</sequence>
<name>A0A5J6FII0_9ACTN</name>
<dbReference type="Proteomes" id="UP000326178">
    <property type="component" value="Chromosome"/>
</dbReference>
<dbReference type="OrthoDB" id="4548523at2"/>
<dbReference type="Pfam" id="PF04978">
    <property type="entry name" value="MST"/>
    <property type="match status" value="1"/>
</dbReference>
<evidence type="ECO:0000313" key="2">
    <source>
        <dbReference type="Proteomes" id="UP000326178"/>
    </source>
</evidence>
<dbReference type="Gene3D" id="1.20.120.450">
    <property type="entry name" value="dinb family like domain"/>
    <property type="match status" value="1"/>
</dbReference>
<dbReference type="KEGG" id="snk:CP967_29740"/>